<dbReference type="Proteomes" id="UP000181903">
    <property type="component" value="Chromosome I"/>
</dbReference>
<name>A0ABY0S010_9PSED</name>
<organism evidence="1 2">
    <name type="scientific">Pseudomonas poae</name>
    <dbReference type="NCBI Taxonomy" id="200451"/>
    <lineage>
        <taxon>Bacteria</taxon>
        <taxon>Pseudomonadati</taxon>
        <taxon>Pseudomonadota</taxon>
        <taxon>Gammaproteobacteria</taxon>
        <taxon>Pseudomonadales</taxon>
        <taxon>Pseudomonadaceae</taxon>
        <taxon>Pseudomonas</taxon>
    </lineage>
</organism>
<reference evidence="1 2" key="1">
    <citation type="submission" date="2016-10" db="EMBL/GenBank/DDBJ databases">
        <authorList>
            <person name="Varghese N."/>
            <person name="Submissions S."/>
        </authorList>
    </citation>
    <scope>NUCLEOTIDE SEQUENCE [LARGE SCALE GENOMIC DNA]</scope>
    <source>
        <strain evidence="1 2">BS2776</strain>
    </source>
</reference>
<accession>A0ABY0S010</accession>
<protein>
    <submittedName>
        <fullName evidence="1">Uncharacterized protein</fullName>
    </submittedName>
</protein>
<gene>
    <name evidence="1" type="ORF">SAMN04490208_4536</name>
</gene>
<evidence type="ECO:0000313" key="2">
    <source>
        <dbReference type="Proteomes" id="UP000181903"/>
    </source>
</evidence>
<keyword evidence="2" id="KW-1185">Reference proteome</keyword>
<proteinExistence type="predicted"/>
<sequence>MSQAGDIYESGRNPEKEQAYSHTVYSVRQTIPAGSKAAALLISIWGAPSNTLQSRSGHAEPRRGTECWGEDLLITFGWADAFAGKP</sequence>
<dbReference type="EMBL" id="LT629706">
    <property type="protein sequence ID" value="SDO66835.1"/>
    <property type="molecule type" value="Genomic_DNA"/>
</dbReference>
<evidence type="ECO:0000313" key="1">
    <source>
        <dbReference type="EMBL" id="SDO66835.1"/>
    </source>
</evidence>